<reference evidence="3 4" key="1">
    <citation type="submission" date="2016-07" db="EMBL/GenBank/DDBJ databases">
        <title>Pervasive Adenine N6-methylation of Active Genes in Fungi.</title>
        <authorList>
            <consortium name="DOE Joint Genome Institute"/>
            <person name="Mondo S.J."/>
            <person name="Dannebaum R.O."/>
            <person name="Kuo R.C."/>
            <person name="Labutti K."/>
            <person name="Haridas S."/>
            <person name="Kuo A."/>
            <person name="Salamov A."/>
            <person name="Ahrendt S.R."/>
            <person name="Lipzen A."/>
            <person name="Sullivan W."/>
            <person name="Andreopoulos W.B."/>
            <person name="Clum A."/>
            <person name="Lindquist E."/>
            <person name="Daum C."/>
            <person name="Ramamoorthy G.K."/>
            <person name="Gryganskyi A."/>
            <person name="Culley D."/>
            <person name="Magnuson J.K."/>
            <person name="James T.Y."/>
            <person name="O'Malley M.A."/>
            <person name="Stajich J.E."/>
            <person name="Spatafora J.W."/>
            <person name="Visel A."/>
            <person name="Grigoriev I.V."/>
        </authorList>
    </citation>
    <scope>NUCLEOTIDE SEQUENCE [LARGE SCALE GENOMIC DNA]</scope>
    <source>
        <strain evidence="3 4">68-887.2</strain>
    </source>
</reference>
<comment type="caution">
    <text evidence="3">The sequence shown here is derived from an EMBL/GenBank/DDBJ whole genome shotgun (WGS) entry which is preliminary data.</text>
</comment>
<keyword evidence="1" id="KW-0175">Coiled coil</keyword>
<dbReference type="AlphaFoldDB" id="A0A1Y2BMK1"/>
<feature type="domain" description="Nascent polypeptide-associated complex subunit alpha-like UBA" evidence="2">
    <location>
        <begin position="70"/>
        <end position="108"/>
    </location>
</feature>
<evidence type="ECO:0000313" key="3">
    <source>
        <dbReference type="EMBL" id="ORY35827.1"/>
    </source>
</evidence>
<gene>
    <name evidence="3" type="ORF">BCR39DRAFT_512427</name>
</gene>
<dbReference type="Pfam" id="PF19026">
    <property type="entry name" value="UBA_HYPK"/>
    <property type="match status" value="1"/>
</dbReference>
<dbReference type="InParanoid" id="A0A1Y2BMK1"/>
<dbReference type="Gene3D" id="1.10.8.10">
    <property type="entry name" value="DNA helicase RuvA subunit, C-terminal domain"/>
    <property type="match status" value="1"/>
</dbReference>
<protein>
    <recommendedName>
        <fullName evidence="2">Nascent polypeptide-associated complex subunit alpha-like UBA domain-containing protein</fullName>
    </recommendedName>
</protein>
<evidence type="ECO:0000259" key="2">
    <source>
        <dbReference type="Pfam" id="PF19026"/>
    </source>
</evidence>
<feature type="coiled-coil region" evidence="1">
    <location>
        <begin position="29"/>
        <end position="99"/>
    </location>
</feature>
<organism evidence="3 4">
    <name type="scientific">Naematelia encephala</name>
    <dbReference type="NCBI Taxonomy" id="71784"/>
    <lineage>
        <taxon>Eukaryota</taxon>
        <taxon>Fungi</taxon>
        <taxon>Dikarya</taxon>
        <taxon>Basidiomycota</taxon>
        <taxon>Agaricomycotina</taxon>
        <taxon>Tremellomycetes</taxon>
        <taxon>Tremellales</taxon>
        <taxon>Naemateliaceae</taxon>
        <taxon>Naematelia</taxon>
    </lineage>
</organism>
<sequence length="121" mass="13209">MAQAQQAASSSGRVPQGEVIMDFADGGSYIKHRLENAVLELERRRIEKEKAQNAAKAVEALDLSNGNSSVKPQDVDFVIAQLGIKRDEAQKALQEENGDLVKTLIKLVKPRPRAKSLNGKS</sequence>
<dbReference type="InterPro" id="IPR044034">
    <property type="entry name" value="NAC-like_UBA"/>
</dbReference>
<keyword evidence="4" id="KW-1185">Reference proteome</keyword>
<accession>A0A1Y2BMK1</accession>
<dbReference type="Proteomes" id="UP000193986">
    <property type="component" value="Unassembled WGS sequence"/>
</dbReference>
<proteinExistence type="predicted"/>
<dbReference type="EMBL" id="MCFC01000001">
    <property type="protein sequence ID" value="ORY35827.1"/>
    <property type="molecule type" value="Genomic_DNA"/>
</dbReference>
<evidence type="ECO:0000256" key="1">
    <source>
        <dbReference type="SAM" id="Coils"/>
    </source>
</evidence>
<evidence type="ECO:0000313" key="4">
    <source>
        <dbReference type="Proteomes" id="UP000193986"/>
    </source>
</evidence>
<dbReference type="CDD" id="cd14278">
    <property type="entry name" value="UBA_NAC_like"/>
    <property type="match status" value="1"/>
</dbReference>
<name>A0A1Y2BMK1_9TREE</name>
<dbReference type="OrthoDB" id="285219at2759"/>